<organism evidence="3 4">
    <name type="scientific">Desulfonatronum thiosulfatophilum</name>
    <dbReference type="NCBI Taxonomy" id="617002"/>
    <lineage>
        <taxon>Bacteria</taxon>
        <taxon>Pseudomonadati</taxon>
        <taxon>Thermodesulfobacteriota</taxon>
        <taxon>Desulfovibrionia</taxon>
        <taxon>Desulfovibrionales</taxon>
        <taxon>Desulfonatronaceae</taxon>
        <taxon>Desulfonatronum</taxon>
    </lineage>
</organism>
<dbReference type="PROSITE" id="PS50110">
    <property type="entry name" value="RESPONSE_REGULATORY"/>
    <property type="match status" value="1"/>
</dbReference>
<dbReference type="InterPro" id="IPR001789">
    <property type="entry name" value="Sig_transdc_resp-reg_receiver"/>
</dbReference>
<evidence type="ECO:0000256" key="1">
    <source>
        <dbReference type="PROSITE-ProRule" id="PRU00169"/>
    </source>
</evidence>
<dbReference type="PANTHER" id="PTHR43228:SF1">
    <property type="entry name" value="TWO-COMPONENT RESPONSE REGULATOR ARR22"/>
    <property type="match status" value="1"/>
</dbReference>
<evidence type="ECO:0000313" key="3">
    <source>
        <dbReference type="EMBL" id="SDB40156.1"/>
    </source>
</evidence>
<evidence type="ECO:0000313" key="4">
    <source>
        <dbReference type="Proteomes" id="UP000198771"/>
    </source>
</evidence>
<dbReference type="PANTHER" id="PTHR43228">
    <property type="entry name" value="TWO-COMPONENT RESPONSE REGULATOR"/>
    <property type="match status" value="1"/>
</dbReference>
<dbReference type="Gene3D" id="3.40.50.2300">
    <property type="match status" value="1"/>
</dbReference>
<dbReference type="GO" id="GO:0000160">
    <property type="term" value="P:phosphorelay signal transduction system"/>
    <property type="evidence" value="ECO:0007669"/>
    <property type="project" value="InterPro"/>
</dbReference>
<dbReference type="SUPFAM" id="SSF52172">
    <property type="entry name" value="CheY-like"/>
    <property type="match status" value="1"/>
</dbReference>
<gene>
    <name evidence="3" type="ORF">SAMN05660653_01919</name>
</gene>
<feature type="modified residue" description="4-aspartylphosphate" evidence="1">
    <location>
        <position position="55"/>
    </location>
</feature>
<dbReference type="AlphaFoldDB" id="A0A1G6D4R0"/>
<protein>
    <submittedName>
        <fullName evidence="3">Two-component system, chemotaxis family, response regulator CheY</fullName>
    </submittedName>
</protein>
<dbReference type="Pfam" id="PF00072">
    <property type="entry name" value="Response_reg"/>
    <property type="match status" value="1"/>
</dbReference>
<sequence length="146" mass="16483">MRTLIVEDSRSMREHLKEIVAPYGRVNQVPDGRQAVNAFVRSLEDKKLYDLILMDIEMPVLDGHKALGMIRRLEEQRLGGIRTKVVMVSSLSDYENILQAQFEERADAYITKPFEPKMLLETLGNLGLIDKGPFPEIDAAAGQLGQ</sequence>
<dbReference type="OrthoDB" id="9790466at2"/>
<keyword evidence="4" id="KW-1185">Reference proteome</keyword>
<dbReference type="STRING" id="617002.SAMN05660653_01919"/>
<dbReference type="RefSeq" id="WP_092120655.1">
    <property type="nucleotide sequence ID" value="NZ_FMXO01000010.1"/>
</dbReference>
<evidence type="ECO:0000259" key="2">
    <source>
        <dbReference type="PROSITE" id="PS50110"/>
    </source>
</evidence>
<dbReference type="InterPro" id="IPR011006">
    <property type="entry name" value="CheY-like_superfamily"/>
</dbReference>
<accession>A0A1G6D4R0</accession>
<name>A0A1G6D4R0_9BACT</name>
<feature type="domain" description="Response regulatory" evidence="2">
    <location>
        <begin position="2"/>
        <end position="127"/>
    </location>
</feature>
<dbReference type="InterPro" id="IPR052048">
    <property type="entry name" value="ST_Response_Regulator"/>
</dbReference>
<keyword evidence="1" id="KW-0597">Phosphoprotein</keyword>
<dbReference type="Proteomes" id="UP000198771">
    <property type="component" value="Unassembled WGS sequence"/>
</dbReference>
<reference evidence="3 4" key="1">
    <citation type="submission" date="2016-10" db="EMBL/GenBank/DDBJ databases">
        <authorList>
            <person name="de Groot N.N."/>
        </authorList>
    </citation>
    <scope>NUCLEOTIDE SEQUENCE [LARGE SCALE GENOMIC DNA]</scope>
    <source>
        <strain evidence="3 4">ASO4-2</strain>
    </source>
</reference>
<dbReference type="EMBL" id="FMXO01000010">
    <property type="protein sequence ID" value="SDB40156.1"/>
    <property type="molecule type" value="Genomic_DNA"/>
</dbReference>
<dbReference type="SMART" id="SM00448">
    <property type="entry name" value="REC"/>
    <property type="match status" value="1"/>
</dbReference>
<dbReference type="CDD" id="cd17546">
    <property type="entry name" value="REC_hyHK_CKI1_RcsC-like"/>
    <property type="match status" value="1"/>
</dbReference>
<proteinExistence type="predicted"/>